<feature type="region of interest" description="Disordered" evidence="3">
    <location>
        <begin position="354"/>
        <end position="402"/>
    </location>
</feature>
<feature type="region of interest" description="Disordered" evidence="3">
    <location>
        <begin position="432"/>
        <end position="455"/>
    </location>
</feature>
<feature type="compositionally biased region" description="Acidic residues" evidence="3">
    <location>
        <begin position="267"/>
        <end position="277"/>
    </location>
</feature>
<dbReference type="FunFam" id="2.40.100.10:FF:000007">
    <property type="entry name" value="Peptidyl-prolyl cis-trans isomerase CWC27 homolog"/>
    <property type="match status" value="1"/>
</dbReference>
<evidence type="ECO:0000313" key="10">
    <source>
        <dbReference type="EMBL" id="CAE0033558.1"/>
    </source>
</evidence>
<dbReference type="AlphaFoldDB" id="A0A7S3E618"/>
<feature type="region of interest" description="Disordered" evidence="3">
    <location>
        <begin position="182"/>
        <end position="336"/>
    </location>
</feature>
<sequence>MSNIYVQEPPTSGKVVLRTSGGDVEVELWSKEAPKACRNFLQLSLEGYYDGCIFHRIIKDFLVQTGDPTGEGTGGESVYGEPFPNEIHSRLKFRSRGLLAMASEENEGNRSQFFITLGPCDWLDGQNTIFGKVVGDTIFNLVRFADFEVDAHDRPLFPPKLKKIEILSNPFDDILPRVTVSKSTEAGEKRPVQREAVKNRTLLSFADDEDEEESEEGDEVDRSKRKSVLVHPSVAQATREDPIVAAEPVKKQIDSEKTGKKSFIVDDSSDDDDDSGPEPEGRRPEKSADDQGLDVDQQKAVEAREEYKRIRDDLVRKKRSAKASLTSRKEDAQRLKQEEEFLSPLEARRAKYMHKRRVAEAGGREKKTLEKLRAFRGSVLGGKPKNGEADEETEGNENNSSEWMRHELVFPRDVHNQEDGYVVQDPLEVKRGKHAERIKKRTDDGFNLGEKKRKL</sequence>
<evidence type="ECO:0000313" key="6">
    <source>
        <dbReference type="EMBL" id="CAE0033553.1"/>
    </source>
</evidence>
<feature type="compositionally biased region" description="Basic and acidic residues" evidence="3">
    <location>
        <begin position="185"/>
        <end position="198"/>
    </location>
</feature>
<evidence type="ECO:0000313" key="5">
    <source>
        <dbReference type="EMBL" id="CAE0033552.1"/>
    </source>
</evidence>
<dbReference type="Gene3D" id="2.40.100.10">
    <property type="entry name" value="Cyclophilin-like"/>
    <property type="match status" value="1"/>
</dbReference>
<dbReference type="InterPro" id="IPR002130">
    <property type="entry name" value="Cyclophilin-type_PPIase_dom"/>
</dbReference>
<name>A0A7S3E618_9RHOD</name>
<dbReference type="CDD" id="cd01925">
    <property type="entry name" value="cyclophilin_CeCYP16-like"/>
    <property type="match status" value="1"/>
</dbReference>
<evidence type="ECO:0000256" key="3">
    <source>
        <dbReference type="SAM" id="MobiDB-lite"/>
    </source>
</evidence>
<dbReference type="InterPro" id="IPR020892">
    <property type="entry name" value="Cyclophilin-type_PPIase_CS"/>
</dbReference>
<gene>
    <name evidence="5" type="ORF">RMAR00112_LOCUS1492</name>
    <name evidence="6" type="ORF">RMAR00112_LOCUS1493</name>
    <name evidence="7" type="ORF">RMAR00112_LOCUS1494</name>
    <name evidence="8" type="ORF">RMAR00112_LOCUS1496</name>
    <name evidence="9" type="ORF">RMAR00112_LOCUS1497</name>
    <name evidence="10" type="ORF">RMAR00112_LOCUS1498</name>
</gene>
<dbReference type="GO" id="GO:0071013">
    <property type="term" value="C:catalytic step 2 spliceosome"/>
    <property type="evidence" value="ECO:0007669"/>
    <property type="project" value="TreeGrafter"/>
</dbReference>
<feature type="compositionally biased region" description="Basic and acidic residues" evidence="3">
    <location>
        <begin position="327"/>
        <end position="336"/>
    </location>
</feature>
<dbReference type="EMBL" id="HBHW01001807">
    <property type="protein sequence ID" value="CAE0033557.1"/>
    <property type="molecule type" value="Transcribed_RNA"/>
</dbReference>
<dbReference type="EMBL" id="HBHW01001801">
    <property type="protein sequence ID" value="CAE0033552.1"/>
    <property type="molecule type" value="Transcribed_RNA"/>
</dbReference>
<dbReference type="EMBL" id="HBHW01001808">
    <property type="protein sequence ID" value="CAE0033558.1"/>
    <property type="molecule type" value="Transcribed_RNA"/>
</dbReference>
<feature type="compositionally biased region" description="Acidic residues" evidence="3">
    <location>
        <begin position="206"/>
        <end position="219"/>
    </location>
</feature>
<dbReference type="GO" id="GO:0003755">
    <property type="term" value="F:peptidyl-prolyl cis-trans isomerase activity"/>
    <property type="evidence" value="ECO:0007669"/>
    <property type="project" value="InterPro"/>
</dbReference>
<feature type="compositionally biased region" description="Basic and acidic residues" evidence="3">
    <location>
        <begin position="238"/>
        <end position="259"/>
    </location>
</feature>
<proteinExistence type="predicted"/>
<dbReference type="InterPro" id="IPR029000">
    <property type="entry name" value="Cyclophilin-like_dom_sf"/>
</dbReference>
<dbReference type="InterPro" id="IPR044666">
    <property type="entry name" value="Cyclophilin_A-like"/>
</dbReference>
<dbReference type="PROSITE" id="PS00170">
    <property type="entry name" value="CSA_PPIASE_1"/>
    <property type="match status" value="1"/>
</dbReference>
<evidence type="ECO:0000313" key="8">
    <source>
        <dbReference type="EMBL" id="CAE0033556.1"/>
    </source>
</evidence>
<evidence type="ECO:0000256" key="1">
    <source>
        <dbReference type="ARBA" id="ARBA00004123"/>
    </source>
</evidence>
<evidence type="ECO:0000313" key="9">
    <source>
        <dbReference type="EMBL" id="CAE0033557.1"/>
    </source>
</evidence>
<comment type="subcellular location">
    <subcellularLocation>
        <location evidence="1">Nucleus</location>
    </subcellularLocation>
</comment>
<accession>A0A7S3E618</accession>
<organism evidence="5">
    <name type="scientific">Rhodosorus marinus</name>
    <dbReference type="NCBI Taxonomy" id="101924"/>
    <lineage>
        <taxon>Eukaryota</taxon>
        <taxon>Rhodophyta</taxon>
        <taxon>Stylonematophyceae</taxon>
        <taxon>Stylonematales</taxon>
        <taxon>Stylonemataceae</taxon>
        <taxon>Rhodosorus</taxon>
    </lineage>
</organism>
<feature type="compositionally biased region" description="Basic and acidic residues" evidence="3">
    <location>
        <begin position="279"/>
        <end position="289"/>
    </location>
</feature>
<dbReference type="EMBL" id="HBHW01001805">
    <property type="protein sequence ID" value="CAE0033556.1"/>
    <property type="molecule type" value="Transcribed_RNA"/>
</dbReference>
<dbReference type="SUPFAM" id="SSF50891">
    <property type="entry name" value="Cyclophilin-like"/>
    <property type="match status" value="1"/>
</dbReference>
<dbReference type="PANTHER" id="PTHR45625:SF6">
    <property type="entry name" value="SPLICEOSOME-ASSOCIATED PROTEIN CWC27 HOMOLOG"/>
    <property type="match status" value="1"/>
</dbReference>
<keyword evidence="2" id="KW-0539">Nucleus</keyword>
<dbReference type="Pfam" id="PF00160">
    <property type="entry name" value="Pro_isomerase"/>
    <property type="match status" value="1"/>
</dbReference>
<dbReference type="PROSITE" id="PS50072">
    <property type="entry name" value="CSA_PPIASE_2"/>
    <property type="match status" value="1"/>
</dbReference>
<dbReference type="EMBL" id="HBHW01001803">
    <property type="protein sequence ID" value="CAE0033554.1"/>
    <property type="molecule type" value="Transcribed_RNA"/>
</dbReference>
<feature type="compositionally biased region" description="Basic and acidic residues" evidence="3">
    <location>
        <begin position="296"/>
        <end position="315"/>
    </location>
</feature>
<evidence type="ECO:0000256" key="2">
    <source>
        <dbReference type="ARBA" id="ARBA00023242"/>
    </source>
</evidence>
<dbReference type="GO" id="GO:0006457">
    <property type="term" value="P:protein folding"/>
    <property type="evidence" value="ECO:0007669"/>
    <property type="project" value="InterPro"/>
</dbReference>
<dbReference type="PRINTS" id="PR00153">
    <property type="entry name" value="CSAPPISMRASE"/>
</dbReference>
<feature type="domain" description="PPIase cyclophilin-type" evidence="4">
    <location>
        <begin position="22"/>
        <end position="166"/>
    </location>
</feature>
<feature type="compositionally biased region" description="Basic and acidic residues" evidence="3">
    <location>
        <begin position="358"/>
        <end position="373"/>
    </location>
</feature>
<evidence type="ECO:0000259" key="4">
    <source>
        <dbReference type="PROSITE" id="PS50072"/>
    </source>
</evidence>
<dbReference type="PANTHER" id="PTHR45625">
    <property type="entry name" value="PEPTIDYL-PROLYL CIS-TRANS ISOMERASE-RELATED"/>
    <property type="match status" value="1"/>
</dbReference>
<reference evidence="5" key="1">
    <citation type="submission" date="2021-01" db="EMBL/GenBank/DDBJ databases">
        <authorList>
            <person name="Corre E."/>
            <person name="Pelletier E."/>
            <person name="Niang G."/>
            <person name="Scheremetjew M."/>
            <person name="Finn R."/>
            <person name="Kale V."/>
            <person name="Holt S."/>
            <person name="Cochrane G."/>
            <person name="Meng A."/>
            <person name="Brown T."/>
            <person name="Cohen L."/>
        </authorList>
    </citation>
    <scope>NUCLEOTIDE SEQUENCE</scope>
    <source>
        <strain evidence="5">CCMP 769</strain>
    </source>
</reference>
<evidence type="ECO:0000313" key="7">
    <source>
        <dbReference type="EMBL" id="CAE0033554.1"/>
    </source>
</evidence>
<protein>
    <recommendedName>
        <fullName evidence="4">PPIase cyclophilin-type domain-containing protein</fullName>
    </recommendedName>
</protein>
<dbReference type="EMBL" id="HBHW01001802">
    <property type="protein sequence ID" value="CAE0033553.1"/>
    <property type="molecule type" value="Transcribed_RNA"/>
</dbReference>